<evidence type="ECO:0000256" key="4">
    <source>
        <dbReference type="ARBA" id="ARBA00022475"/>
    </source>
</evidence>
<evidence type="ECO:0000256" key="12">
    <source>
        <dbReference type="SAM" id="Phobius"/>
    </source>
</evidence>
<dbReference type="RefSeq" id="WP_338753231.1">
    <property type="nucleotide sequence ID" value="NZ_CP147404.1"/>
</dbReference>
<accession>A0ABZ2N828</accession>
<keyword evidence="4" id="KW-1003">Cell membrane</keyword>
<feature type="transmembrane region" description="Helical" evidence="12">
    <location>
        <begin position="81"/>
        <end position="102"/>
    </location>
</feature>
<evidence type="ECO:0000256" key="5">
    <source>
        <dbReference type="ARBA" id="ARBA00022617"/>
    </source>
</evidence>
<keyword evidence="14" id="KW-1185">Reference proteome</keyword>
<organism evidence="13 14">
    <name type="scientific">Bacillus kandeliae</name>
    <dbReference type="NCBI Taxonomy" id="3129297"/>
    <lineage>
        <taxon>Bacteria</taxon>
        <taxon>Bacillati</taxon>
        <taxon>Bacillota</taxon>
        <taxon>Bacilli</taxon>
        <taxon>Bacillales</taxon>
        <taxon>Bacillaceae</taxon>
        <taxon>Bacillus</taxon>
    </lineage>
</organism>
<evidence type="ECO:0000256" key="8">
    <source>
        <dbReference type="ARBA" id="ARBA00022982"/>
    </source>
</evidence>
<keyword evidence="3" id="KW-0813">Transport</keyword>
<evidence type="ECO:0000313" key="13">
    <source>
        <dbReference type="EMBL" id="WXB93752.1"/>
    </source>
</evidence>
<feature type="transmembrane region" description="Helical" evidence="12">
    <location>
        <begin position="23"/>
        <end position="52"/>
    </location>
</feature>
<evidence type="ECO:0000256" key="2">
    <source>
        <dbReference type="ARBA" id="ARBA00009819"/>
    </source>
</evidence>
<comment type="subcellular location">
    <subcellularLocation>
        <location evidence="1">Cell membrane</location>
        <topology evidence="1">Multi-pass membrane protein</topology>
    </subcellularLocation>
</comment>
<evidence type="ECO:0000256" key="3">
    <source>
        <dbReference type="ARBA" id="ARBA00022448"/>
    </source>
</evidence>
<feature type="transmembrane region" description="Helical" evidence="12">
    <location>
        <begin position="243"/>
        <end position="262"/>
    </location>
</feature>
<dbReference type="InterPro" id="IPR002585">
    <property type="entry name" value="Cyt-d_ubiquinol_oxidase_su_1"/>
</dbReference>
<feature type="transmembrane region" description="Helical" evidence="12">
    <location>
        <begin position="274"/>
        <end position="297"/>
    </location>
</feature>
<feature type="transmembrane region" description="Helical" evidence="12">
    <location>
        <begin position="141"/>
        <end position="170"/>
    </location>
</feature>
<proteinExistence type="inferred from homology"/>
<dbReference type="Proteomes" id="UP001387364">
    <property type="component" value="Chromosome"/>
</dbReference>
<evidence type="ECO:0000256" key="6">
    <source>
        <dbReference type="ARBA" id="ARBA00022692"/>
    </source>
</evidence>
<keyword evidence="5" id="KW-0349">Heme</keyword>
<protein>
    <submittedName>
        <fullName evidence="13">Cytochrome ubiquinol oxidase subunit I</fullName>
        <ecNumber evidence="13">1.10.3.-</ecNumber>
    </submittedName>
</protein>
<keyword evidence="9 12" id="KW-1133">Transmembrane helix</keyword>
<feature type="transmembrane region" description="Helical" evidence="12">
    <location>
        <begin position="108"/>
        <end position="129"/>
    </location>
</feature>
<name>A0ABZ2N828_9BACI</name>
<feature type="transmembrane region" description="Helical" evidence="12">
    <location>
        <begin position="194"/>
        <end position="213"/>
    </location>
</feature>
<keyword evidence="6 12" id="KW-0812">Transmembrane</keyword>
<sequence>MILAQALPIPNDIQLPIPGDMGLLTFLLVVTFLLHIVFVNITISLATGAVILEAVGIKKQSTLYDRVAQICSYHASIHKSIAVVLGVGPILLISVVYTQYFYSSTVLIGKAWLSVILLLIVAFLLLYAYKFLWEKLENKKVLHWMIGLAACLILLFVPLIFIVNVVSMLYPEKWMESSGFFHGLFYYPQVWQRYAHFMLSSFAAGGLYLYLFYTWKYRRKKKQEPNYQEKTADHRIRKIGIKATFWFTLCQFIAGTLVLFSLEQEVMLLYMGGHALTTGLLVGSIIVTFVLLGFLYLADKKDSYRAFMGAVVSFIIILGMMGWMRHEVREAYLQPHIEDHPRTLETPTNK</sequence>
<keyword evidence="13" id="KW-0560">Oxidoreductase</keyword>
<reference evidence="13 14" key="1">
    <citation type="submission" date="2024-02" db="EMBL/GenBank/DDBJ databases">
        <title>Seven novel Bacillus-like species.</title>
        <authorList>
            <person name="Liu G."/>
        </authorList>
    </citation>
    <scope>NUCLEOTIDE SEQUENCE [LARGE SCALE GENOMIC DNA]</scope>
    <source>
        <strain evidence="13 14">FJAT-52991</strain>
    </source>
</reference>
<feature type="transmembrane region" description="Helical" evidence="12">
    <location>
        <begin position="304"/>
        <end position="324"/>
    </location>
</feature>
<dbReference type="EC" id="1.10.3.-" evidence="13"/>
<gene>
    <name evidence="13" type="ORF">WDJ61_03635</name>
</gene>
<keyword evidence="10" id="KW-0408">Iron</keyword>
<keyword evidence="7" id="KW-0479">Metal-binding</keyword>
<evidence type="ECO:0000313" key="14">
    <source>
        <dbReference type="Proteomes" id="UP001387364"/>
    </source>
</evidence>
<keyword evidence="8" id="KW-0249">Electron transport</keyword>
<dbReference type="Pfam" id="PF01654">
    <property type="entry name" value="Cyt_bd_oxida_I"/>
    <property type="match status" value="1"/>
</dbReference>
<evidence type="ECO:0000256" key="7">
    <source>
        <dbReference type="ARBA" id="ARBA00022723"/>
    </source>
</evidence>
<keyword evidence="11 12" id="KW-0472">Membrane</keyword>
<comment type="similarity">
    <text evidence="2">Belongs to the cytochrome ubiquinol oxidase subunit 1 family.</text>
</comment>
<dbReference type="EMBL" id="CP147404">
    <property type="protein sequence ID" value="WXB93752.1"/>
    <property type="molecule type" value="Genomic_DNA"/>
</dbReference>
<evidence type="ECO:0000256" key="10">
    <source>
        <dbReference type="ARBA" id="ARBA00023004"/>
    </source>
</evidence>
<evidence type="ECO:0000256" key="1">
    <source>
        <dbReference type="ARBA" id="ARBA00004651"/>
    </source>
</evidence>
<dbReference type="GO" id="GO:0016491">
    <property type="term" value="F:oxidoreductase activity"/>
    <property type="evidence" value="ECO:0007669"/>
    <property type="project" value="UniProtKB-KW"/>
</dbReference>
<evidence type="ECO:0000256" key="11">
    <source>
        <dbReference type="ARBA" id="ARBA00023136"/>
    </source>
</evidence>
<evidence type="ECO:0000256" key="9">
    <source>
        <dbReference type="ARBA" id="ARBA00022989"/>
    </source>
</evidence>